<accession>A0ABT4GB95</accession>
<gene>
    <name evidence="2" type="ORF">M5X19_10915</name>
</gene>
<dbReference type="Proteomes" id="UP001527099">
    <property type="component" value="Unassembled WGS sequence"/>
</dbReference>
<protein>
    <submittedName>
        <fullName evidence="2">Uncharacterized protein</fullName>
    </submittedName>
</protein>
<dbReference type="RefSeq" id="WP_268614940.1">
    <property type="nucleotide sequence ID" value="NZ_JAMDMX010000033.1"/>
</dbReference>
<dbReference type="EMBL" id="JAMDMX010000033">
    <property type="protein sequence ID" value="MCY9693399.1"/>
    <property type="molecule type" value="Genomic_DNA"/>
</dbReference>
<sequence length="98" mass="11158">MKKQSKWMKWGIGAGCTITFALVFNAVKNDQTFEEAHQNALINKANSKQLSSSKDEVYYEWQTNRIRTKEHSSSQSDRNRGSHSMSMYGKPGSESSYS</sequence>
<organism evidence="2 3">
    <name type="scientific">Paenibacillus alginolyticus</name>
    <dbReference type="NCBI Taxonomy" id="59839"/>
    <lineage>
        <taxon>Bacteria</taxon>
        <taxon>Bacillati</taxon>
        <taxon>Bacillota</taxon>
        <taxon>Bacilli</taxon>
        <taxon>Bacillales</taxon>
        <taxon>Paenibacillaceae</taxon>
        <taxon>Paenibacillus</taxon>
    </lineage>
</organism>
<evidence type="ECO:0000313" key="3">
    <source>
        <dbReference type="Proteomes" id="UP001527099"/>
    </source>
</evidence>
<evidence type="ECO:0000256" key="1">
    <source>
        <dbReference type="SAM" id="MobiDB-lite"/>
    </source>
</evidence>
<feature type="region of interest" description="Disordered" evidence="1">
    <location>
        <begin position="67"/>
        <end position="98"/>
    </location>
</feature>
<name>A0ABT4GB95_9BACL</name>
<keyword evidence="3" id="KW-1185">Reference proteome</keyword>
<comment type="caution">
    <text evidence="2">The sequence shown here is derived from an EMBL/GenBank/DDBJ whole genome shotgun (WGS) entry which is preliminary data.</text>
</comment>
<proteinExistence type="predicted"/>
<feature type="compositionally biased region" description="Basic and acidic residues" evidence="1">
    <location>
        <begin position="67"/>
        <end position="80"/>
    </location>
</feature>
<evidence type="ECO:0000313" key="2">
    <source>
        <dbReference type="EMBL" id="MCY9693399.1"/>
    </source>
</evidence>
<reference evidence="2 3" key="1">
    <citation type="submission" date="2022-05" db="EMBL/GenBank/DDBJ databases">
        <title>Genome Sequencing of Bee-Associated Microbes.</title>
        <authorList>
            <person name="Dunlap C."/>
        </authorList>
    </citation>
    <scope>NUCLEOTIDE SEQUENCE [LARGE SCALE GENOMIC DNA]</scope>
    <source>
        <strain evidence="2 3">NRRL B-14421</strain>
    </source>
</reference>